<dbReference type="EMBL" id="ADCX01000012">
    <property type="protein sequence ID" value="EFG26192.2"/>
    <property type="molecule type" value="Genomic_DNA"/>
</dbReference>
<dbReference type="PANTHER" id="PTHR43394">
    <property type="entry name" value="ATP-DEPENDENT PERMEASE MDL1, MITOCHONDRIAL"/>
    <property type="match status" value="1"/>
</dbReference>
<keyword evidence="3" id="KW-1185">Reference proteome</keyword>
<dbReference type="AlphaFoldDB" id="W5IH90"/>
<dbReference type="PANTHER" id="PTHR43394:SF1">
    <property type="entry name" value="ATP-BINDING CASSETTE SUB-FAMILY B MEMBER 10, MITOCHONDRIAL"/>
    <property type="match status" value="1"/>
</dbReference>
<dbReference type="GO" id="GO:0015421">
    <property type="term" value="F:ABC-type oligopeptide transporter activity"/>
    <property type="evidence" value="ECO:0007669"/>
    <property type="project" value="TreeGrafter"/>
</dbReference>
<evidence type="ECO:0000313" key="2">
    <source>
        <dbReference type="EMBL" id="EFG26192.2"/>
    </source>
</evidence>
<dbReference type="Pfam" id="PF00005">
    <property type="entry name" value="ABC_tran"/>
    <property type="match status" value="1"/>
</dbReference>
<name>W5IH90_SCAIO</name>
<dbReference type="SUPFAM" id="SSF52540">
    <property type="entry name" value="P-loop containing nucleoside triphosphate hydrolases"/>
    <property type="match status" value="1"/>
</dbReference>
<dbReference type="Gene3D" id="3.40.50.300">
    <property type="entry name" value="P-loop containing nucleotide triphosphate hydrolases"/>
    <property type="match status" value="1"/>
</dbReference>
<comment type="caution">
    <text evidence="2">The sequence shown here is derived from an EMBL/GenBank/DDBJ whole genome shotgun (WGS) entry which is preliminary data.</text>
</comment>
<dbReference type="InterPro" id="IPR039421">
    <property type="entry name" value="Type_1_exporter"/>
</dbReference>
<protein>
    <recommendedName>
        <fullName evidence="1">ABC transporter domain-containing protein</fullName>
    </recommendedName>
</protein>
<dbReference type="Proteomes" id="UP000005777">
    <property type="component" value="Unassembled WGS sequence"/>
</dbReference>
<sequence>MLGNFRGGSSSKTHYSEPEMWNKVQAVDEKTLVNNLPKGIDTQLGAQWDGVDLSGGQWQRLTIARTLLKHAAIRIFDEPTSNVDSLAEKQIINELKKTGSDCITILVSHRAWTLKQADMIYVFDSGHIVDSGSYDALRSTSKAFRDLFDYQLEKGGDKAEEA</sequence>
<reference evidence="2 3" key="1">
    <citation type="submission" date="2012-01" db="EMBL/GenBank/DDBJ databases">
        <title>The Genome Sequence of Scardovia inopinata F0304.</title>
        <authorList>
            <consortium name="The Broad Institute Genome Sequencing Platform"/>
            <person name="Earl A."/>
            <person name="Ward D."/>
            <person name="Feldgarden M."/>
            <person name="Gevers D."/>
            <person name="Izard J."/>
            <person name="Baranova O.V."/>
            <person name="Blanton J.M."/>
            <person name="Tanner A.C."/>
            <person name="Dewhirst F.E."/>
            <person name="Young S.K."/>
            <person name="Zeng Q."/>
            <person name="Gargeya S."/>
            <person name="Fitzgerald M."/>
            <person name="Haas B."/>
            <person name="Abouelleil A."/>
            <person name="Alvarado L."/>
            <person name="Arachchi H.M."/>
            <person name="Berlin A."/>
            <person name="Chapman S.B."/>
            <person name="Gearin G."/>
            <person name="Goldberg J."/>
            <person name="Griggs A."/>
            <person name="Gujja S."/>
            <person name="Hansen M."/>
            <person name="Heiman D."/>
            <person name="Howarth C."/>
            <person name="Larimer J."/>
            <person name="Lui A."/>
            <person name="MacDonald P.J."/>
            <person name="McCowen C."/>
            <person name="Montmayeur A."/>
            <person name="Murphy C."/>
            <person name="Neiman D."/>
            <person name="Pearson M."/>
            <person name="Priest M."/>
            <person name="Roberts A."/>
            <person name="Saif S."/>
            <person name="Shea T."/>
            <person name="Sisk P."/>
            <person name="Stolte C."/>
            <person name="Sykes S."/>
            <person name="Wortman J."/>
            <person name="Nusbaum C."/>
            <person name="Birren B."/>
        </authorList>
    </citation>
    <scope>NUCLEOTIDE SEQUENCE [LARGE SCALE GENOMIC DNA]</scope>
    <source>
        <strain evidence="2 3">F0304</strain>
    </source>
</reference>
<dbReference type="eggNOG" id="COG1132">
    <property type="taxonomic scope" value="Bacteria"/>
</dbReference>
<dbReference type="GO" id="GO:0005524">
    <property type="term" value="F:ATP binding"/>
    <property type="evidence" value="ECO:0007669"/>
    <property type="project" value="InterPro"/>
</dbReference>
<evidence type="ECO:0000259" key="1">
    <source>
        <dbReference type="Pfam" id="PF00005"/>
    </source>
</evidence>
<gene>
    <name evidence="2" type="ORF">HMPREF9020_01273</name>
</gene>
<dbReference type="GO" id="GO:0016887">
    <property type="term" value="F:ATP hydrolysis activity"/>
    <property type="evidence" value="ECO:0007669"/>
    <property type="project" value="InterPro"/>
</dbReference>
<evidence type="ECO:0000313" key="3">
    <source>
        <dbReference type="Proteomes" id="UP000005777"/>
    </source>
</evidence>
<organism evidence="2 3">
    <name type="scientific">Scardovia inopinata F0304</name>
    <dbReference type="NCBI Taxonomy" id="641146"/>
    <lineage>
        <taxon>Bacteria</taxon>
        <taxon>Bacillati</taxon>
        <taxon>Actinomycetota</taxon>
        <taxon>Actinomycetes</taxon>
        <taxon>Bifidobacteriales</taxon>
        <taxon>Bifidobacteriaceae</taxon>
        <taxon>Scardovia</taxon>
    </lineage>
</organism>
<dbReference type="InterPro" id="IPR027417">
    <property type="entry name" value="P-loop_NTPase"/>
</dbReference>
<accession>W5IH90</accession>
<dbReference type="HOGENOM" id="CLU_000604_61_2_11"/>
<dbReference type="InterPro" id="IPR003439">
    <property type="entry name" value="ABC_transporter-like_ATP-bd"/>
</dbReference>
<proteinExistence type="predicted"/>
<feature type="domain" description="ABC transporter" evidence="1">
    <location>
        <begin position="46"/>
        <end position="81"/>
    </location>
</feature>